<evidence type="ECO:0000313" key="6">
    <source>
        <dbReference type="EMBL" id="OMJ87226.1"/>
    </source>
</evidence>
<feature type="transmembrane region" description="Helical" evidence="5">
    <location>
        <begin position="34"/>
        <end position="54"/>
    </location>
</feature>
<evidence type="ECO:0000256" key="1">
    <source>
        <dbReference type="ARBA" id="ARBA00004141"/>
    </source>
</evidence>
<organism evidence="6 7">
    <name type="scientific">Stentor coeruleus</name>
    <dbReference type="NCBI Taxonomy" id="5963"/>
    <lineage>
        <taxon>Eukaryota</taxon>
        <taxon>Sar</taxon>
        <taxon>Alveolata</taxon>
        <taxon>Ciliophora</taxon>
        <taxon>Postciliodesmatophora</taxon>
        <taxon>Heterotrichea</taxon>
        <taxon>Heterotrichida</taxon>
        <taxon>Stentoridae</taxon>
        <taxon>Stentor</taxon>
    </lineage>
</organism>
<evidence type="ECO:0000256" key="5">
    <source>
        <dbReference type="SAM" id="Phobius"/>
    </source>
</evidence>
<feature type="transmembrane region" description="Helical" evidence="5">
    <location>
        <begin position="98"/>
        <end position="115"/>
    </location>
</feature>
<keyword evidence="2 5" id="KW-0812">Transmembrane</keyword>
<comment type="caution">
    <text evidence="6">The sequence shown here is derived from an EMBL/GenBank/DDBJ whole genome shotgun (WGS) entry which is preliminary data.</text>
</comment>
<accession>A0A1R2CE31</accession>
<gene>
    <name evidence="6" type="ORF">SteCoe_11067</name>
</gene>
<evidence type="ECO:0008006" key="8">
    <source>
        <dbReference type="Google" id="ProtNLM"/>
    </source>
</evidence>
<dbReference type="EMBL" id="MPUH01000182">
    <property type="protein sequence ID" value="OMJ87226.1"/>
    <property type="molecule type" value="Genomic_DNA"/>
</dbReference>
<evidence type="ECO:0000313" key="7">
    <source>
        <dbReference type="Proteomes" id="UP000187209"/>
    </source>
</evidence>
<evidence type="ECO:0000256" key="3">
    <source>
        <dbReference type="ARBA" id="ARBA00022989"/>
    </source>
</evidence>
<dbReference type="Proteomes" id="UP000187209">
    <property type="component" value="Unassembled WGS sequence"/>
</dbReference>
<comment type="subcellular location">
    <subcellularLocation>
        <location evidence="1">Membrane</location>
        <topology evidence="1">Multi-pass membrane protein</topology>
    </subcellularLocation>
</comment>
<protein>
    <recommendedName>
        <fullName evidence="8">COPI associated protein</fullName>
    </recommendedName>
</protein>
<dbReference type="Pfam" id="PF08507">
    <property type="entry name" value="COPI_assoc"/>
    <property type="match status" value="1"/>
</dbReference>
<sequence>MPIENFVLRPIKLIGGILSLLTGINNIFSSASYMSTLVCFYLCFFSFVIITNSISKTIIETYFSSLFPFLCKSFSEGVFLIIISSLCFGGEMEIMGKFSGVLLLITGCGLIILNLSQQKPNKKLPDLFANDGYIPPQPTNN</sequence>
<dbReference type="InterPro" id="IPR013714">
    <property type="entry name" value="Golgi_TVP15"/>
</dbReference>
<name>A0A1R2CE31_9CILI</name>
<proteinExistence type="predicted"/>
<feature type="transmembrane region" description="Helical" evidence="5">
    <location>
        <begin position="7"/>
        <end position="28"/>
    </location>
</feature>
<evidence type="ECO:0000256" key="2">
    <source>
        <dbReference type="ARBA" id="ARBA00022692"/>
    </source>
</evidence>
<reference evidence="6 7" key="1">
    <citation type="submission" date="2016-11" db="EMBL/GenBank/DDBJ databases">
        <title>The macronuclear genome of Stentor coeruleus: a giant cell with tiny introns.</title>
        <authorList>
            <person name="Slabodnick M."/>
            <person name="Ruby J.G."/>
            <person name="Reiff S.B."/>
            <person name="Swart E.C."/>
            <person name="Gosai S."/>
            <person name="Prabakaran S."/>
            <person name="Witkowska E."/>
            <person name="Larue G.E."/>
            <person name="Fisher S."/>
            <person name="Freeman R.M."/>
            <person name="Gunawardena J."/>
            <person name="Chu W."/>
            <person name="Stover N.A."/>
            <person name="Gregory B.D."/>
            <person name="Nowacki M."/>
            <person name="Derisi J."/>
            <person name="Roy S.W."/>
            <person name="Marshall W.F."/>
            <person name="Sood P."/>
        </authorList>
    </citation>
    <scope>NUCLEOTIDE SEQUENCE [LARGE SCALE GENOMIC DNA]</scope>
    <source>
        <strain evidence="6">WM001</strain>
    </source>
</reference>
<keyword evidence="7" id="KW-1185">Reference proteome</keyword>
<evidence type="ECO:0000256" key="4">
    <source>
        <dbReference type="ARBA" id="ARBA00023136"/>
    </source>
</evidence>
<dbReference type="AlphaFoldDB" id="A0A1R2CE31"/>
<dbReference type="GO" id="GO:0016020">
    <property type="term" value="C:membrane"/>
    <property type="evidence" value="ECO:0007669"/>
    <property type="project" value="UniProtKB-SubCell"/>
</dbReference>
<keyword evidence="3 5" id="KW-1133">Transmembrane helix</keyword>
<feature type="transmembrane region" description="Helical" evidence="5">
    <location>
        <begin position="66"/>
        <end position="86"/>
    </location>
</feature>
<keyword evidence="4 5" id="KW-0472">Membrane</keyword>